<name>A0A2S8FVB8_9BACT</name>
<dbReference type="AlphaFoldDB" id="A0A2S8FVB8"/>
<sequence length="151" mass="15764">MATIRAIASIPLGVVAGMAAMLFLLIPCFLMYPLPSGIDVNDPADAEAFGRHLASLPVSAFALVLVAHAGGAFGGAAFARLVEGEAIWKESLVIGLIFTAMGIVNAISLGMPLWFTVIDLPLYLPAAMLGGFSLDMVLSRQEMPTMKKASA</sequence>
<keyword evidence="1" id="KW-0812">Transmembrane</keyword>
<dbReference type="Proteomes" id="UP000238322">
    <property type="component" value="Unassembled WGS sequence"/>
</dbReference>
<protein>
    <submittedName>
        <fullName evidence="2">Uncharacterized protein</fullName>
    </submittedName>
</protein>
<evidence type="ECO:0000313" key="3">
    <source>
        <dbReference type="Proteomes" id="UP000238322"/>
    </source>
</evidence>
<feature type="transmembrane region" description="Helical" evidence="1">
    <location>
        <begin position="120"/>
        <end position="138"/>
    </location>
</feature>
<reference evidence="2 3" key="1">
    <citation type="submission" date="2018-02" db="EMBL/GenBank/DDBJ databases">
        <title>Comparative genomes isolates from brazilian mangrove.</title>
        <authorList>
            <person name="Araujo J.E."/>
            <person name="Taketani R.G."/>
            <person name="Silva M.C.P."/>
            <person name="Loureco M.V."/>
            <person name="Andreote F.D."/>
        </authorList>
    </citation>
    <scope>NUCLEOTIDE SEQUENCE [LARGE SCALE GENOMIC DNA]</scope>
    <source>
        <strain evidence="2 3">Hex-1 MGV</strain>
    </source>
</reference>
<feature type="transmembrane region" description="Helical" evidence="1">
    <location>
        <begin position="91"/>
        <end position="114"/>
    </location>
</feature>
<feature type="transmembrane region" description="Helical" evidence="1">
    <location>
        <begin position="12"/>
        <end position="34"/>
    </location>
</feature>
<evidence type="ECO:0000313" key="2">
    <source>
        <dbReference type="EMBL" id="PQO36103.1"/>
    </source>
</evidence>
<proteinExistence type="predicted"/>
<gene>
    <name evidence="2" type="ORF">C5Y83_09285</name>
</gene>
<evidence type="ECO:0000256" key="1">
    <source>
        <dbReference type="SAM" id="Phobius"/>
    </source>
</evidence>
<keyword evidence="1" id="KW-1133">Transmembrane helix</keyword>
<accession>A0A2S8FVB8</accession>
<feature type="transmembrane region" description="Helical" evidence="1">
    <location>
        <begin position="54"/>
        <end position="79"/>
    </location>
</feature>
<keyword evidence="1" id="KW-0472">Membrane</keyword>
<dbReference type="EMBL" id="PUHY01000006">
    <property type="protein sequence ID" value="PQO36103.1"/>
    <property type="molecule type" value="Genomic_DNA"/>
</dbReference>
<comment type="caution">
    <text evidence="2">The sequence shown here is derived from an EMBL/GenBank/DDBJ whole genome shotgun (WGS) entry which is preliminary data.</text>
</comment>
<organism evidence="2 3">
    <name type="scientific">Blastopirellula marina</name>
    <dbReference type="NCBI Taxonomy" id="124"/>
    <lineage>
        <taxon>Bacteria</taxon>
        <taxon>Pseudomonadati</taxon>
        <taxon>Planctomycetota</taxon>
        <taxon>Planctomycetia</taxon>
        <taxon>Pirellulales</taxon>
        <taxon>Pirellulaceae</taxon>
        <taxon>Blastopirellula</taxon>
    </lineage>
</organism>